<name>A0ABV2HF44_9HYPH</name>
<proteinExistence type="predicted"/>
<accession>A0ABV2HF44</accession>
<dbReference type="EMBL" id="JBEPLI010000001">
    <property type="protein sequence ID" value="MET3589161.1"/>
    <property type="molecule type" value="Genomic_DNA"/>
</dbReference>
<organism evidence="1 2">
    <name type="scientific">Bartonella silvatica</name>
    <dbReference type="NCBI Taxonomy" id="357760"/>
    <lineage>
        <taxon>Bacteria</taxon>
        <taxon>Pseudomonadati</taxon>
        <taxon>Pseudomonadota</taxon>
        <taxon>Alphaproteobacteria</taxon>
        <taxon>Hyphomicrobiales</taxon>
        <taxon>Bartonellaceae</taxon>
        <taxon>Bartonella</taxon>
    </lineage>
</organism>
<dbReference type="Proteomes" id="UP001549086">
    <property type="component" value="Unassembled WGS sequence"/>
</dbReference>
<gene>
    <name evidence="1" type="ORF">ABID23_000231</name>
</gene>
<sequence>MPSFSIVRGKASWYYHYIFQSPMLPTTLALRWVIRGIFSPFLYSFSPHASPACDVQADNFY</sequence>
<protein>
    <submittedName>
        <fullName evidence="1">Uncharacterized protein</fullName>
    </submittedName>
</protein>
<reference evidence="1 2" key="1">
    <citation type="submission" date="2024-06" db="EMBL/GenBank/DDBJ databases">
        <title>Genomic Encyclopedia of Type Strains, Phase IV (KMG-IV): sequencing the most valuable type-strain genomes for metagenomic binning, comparative biology and taxonomic classification.</title>
        <authorList>
            <person name="Goeker M."/>
        </authorList>
    </citation>
    <scope>NUCLEOTIDE SEQUENCE [LARGE SCALE GENOMIC DNA]</scope>
    <source>
        <strain evidence="1 2">DSM 23649</strain>
    </source>
</reference>
<keyword evidence="2" id="KW-1185">Reference proteome</keyword>
<evidence type="ECO:0000313" key="2">
    <source>
        <dbReference type="Proteomes" id="UP001549086"/>
    </source>
</evidence>
<comment type="caution">
    <text evidence="1">The sequence shown here is derived from an EMBL/GenBank/DDBJ whole genome shotgun (WGS) entry which is preliminary data.</text>
</comment>
<evidence type="ECO:0000313" key="1">
    <source>
        <dbReference type="EMBL" id="MET3589161.1"/>
    </source>
</evidence>